<feature type="compositionally biased region" description="Basic and acidic residues" evidence="1">
    <location>
        <begin position="10"/>
        <end position="38"/>
    </location>
</feature>
<dbReference type="Gene3D" id="2.10.50.10">
    <property type="entry name" value="Tumor Necrosis Factor Receptor, subunit A, domain 2"/>
    <property type="match status" value="2"/>
</dbReference>
<dbReference type="Proteomes" id="UP000694888">
    <property type="component" value="Unplaced"/>
</dbReference>
<dbReference type="PANTHER" id="PTHR47134">
    <property type="entry name" value="TUMOR NECROSIS FACTOR RECEPTOR SUPERFAMILY MEMBER 11A"/>
    <property type="match status" value="1"/>
</dbReference>
<gene>
    <name evidence="4" type="primary">LOC101860934</name>
</gene>
<accession>A0ABM1ACB3</accession>
<feature type="region of interest" description="Disordered" evidence="1">
    <location>
        <begin position="1"/>
        <end position="45"/>
    </location>
</feature>
<evidence type="ECO:0000313" key="3">
    <source>
        <dbReference type="Proteomes" id="UP000694888"/>
    </source>
</evidence>
<organism evidence="3 4">
    <name type="scientific">Aplysia californica</name>
    <name type="common">California sea hare</name>
    <dbReference type="NCBI Taxonomy" id="6500"/>
    <lineage>
        <taxon>Eukaryota</taxon>
        <taxon>Metazoa</taxon>
        <taxon>Spiralia</taxon>
        <taxon>Lophotrochozoa</taxon>
        <taxon>Mollusca</taxon>
        <taxon>Gastropoda</taxon>
        <taxon>Heterobranchia</taxon>
        <taxon>Euthyneura</taxon>
        <taxon>Tectipleura</taxon>
        <taxon>Aplysiida</taxon>
        <taxon>Aplysioidea</taxon>
        <taxon>Aplysiidae</taxon>
        <taxon>Aplysia</taxon>
    </lineage>
</organism>
<feature type="transmembrane region" description="Helical" evidence="2">
    <location>
        <begin position="245"/>
        <end position="265"/>
    </location>
</feature>
<evidence type="ECO:0000256" key="1">
    <source>
        <dbReference type="SAM" id="MobiDB-lite"/>
    </source>
</evidence>
<evidence type="ECO:0000256" key="2">
    <source>
        <dbReference type="SAM" id="Phobius"/>
    </source>
</evidence>
<keyword evidence="3" id="KW-1185">Reference proteome</keyword>
<keyword evidence="2" id="KW-0812">Transmembrane</keyword>
<dbReference type="GeneID" id="101860934"/>
<dbReference type="RefSeq" id="XP_012944986.1">
    <property type="nucleotide sequence ID" value="XM_013089532.2"/>
</dbReference>
<feature type="compositionally biased region" description="Polar residues" evidence="1">
    <location>
        <begin position="525"/>
        <end position="537"/>
    </location>
</feature>
<evidence type="ECO:0000313" key="4">
    <source>
        <dbReference type="RefSeq" id="XP_012944986.1"/>
    </source>
</evidence>
<protein>
    <submittedName>
        <fullName evidence="4">Uncharacterized protein LOC101860934</fullName>
    </submittedName>
</protein>
<keyword evidence="2" id="KW-1133">Transmembrane helix</keyword>
<sequence>MAAGSEEDGEVRTDVYDGQKEERRLREEEAGGGKKEGEEKEDVDSNAMWNTLYKIGGALEPLMPSDRNSNGVCPKSATDSCPSGHQLKQCKTGQGFFCEQCSDKTFQPNENWMGDKCRLRRNCRKANMYYLDEGSTTRNANCACIDGYHFPNEDQRACFSNPICQKGYAPGMYGNCESCQKKGMFSDTVGRVKKCKPLTNCEKRGRCTDVKSNGQFDNICGPKVTDLSTCKEIEPSSSSSDVLKIAIPAGIIGALLLIILFIFFVRRKKYRRQQSSKRVLTVEEMDELKLRITKASDRDPAVCKKVLTTSCSFIEERIERQIWDLARELFRPHHIDGKYELIVDKYKESQAKYTVNGYLLEWRDWRGDSKDAVAELFRCLRQVKRDDIINEICACLRNDIEFSEDSQRQSRHSSNKKSMRDECVYIFFPCCYGGKEKSSSSSSSSSSHSSGAAVVVEADAGEAGTKLLAYPTDDIDEGSDSAGGDGGQRTAPGTFYRSHPSPSAPELDEPSGGGGGFPSLDNVKYNRQFSQPVQATS</sequence>
<proteinExistence type="predicted"/>
<name>A0ABM1ACB3_APLCA</name>
<reference evidence="4" key="1">
    <citation type="submission" date="2025-08" db="UniProtKB">
        <authorList>
            <consortium name="RefSeq"/>
        </authorList>
    </citation>
    <scope>IDENTIFICATION</scope>
</reference>
<dbReference type="PANTHER" id="PTHR47134:SF1">
    <property type="entry name" value="TUMOR NECROSIS FACTOR RECEPTOR SUPERFAMILY MEMBER 11A"/>
    <property type="match status" value="1"/>
</dbReference>
<keyword evidence="2" id="KW-0472">Membrane</keyword>
<dbReference type="InterPro" id="IPR053075">
    <property type="entry name" value="TNFRSF11A"/>
</dbReference>
<feature type="region of interest" description="Disordered" evidence="1">
    <location>
        <begin position="471"/>
        <end position="537"/>
    </location>
</feature>